<dbReference type="STRING" id="74873.A0A084WL99"/>
<evidence type="ECO:0000256" key="5">
    <source>
        <dbReference type="ARBA" id="ARBA00023157"/>
    </source>
</evidence>
<dbReference type="VEuPathDB" id="VectorBase:ASIC019038"/>
<keyword evidence="10" id="KW-1185">Reference proteome</keyword>
<protein>
    <submittedName>
        <fullName evidence="8 9">Odorant-binding protein 50c</fullName>
    </submittedName>
</protein>
<feature type="domain" description="OBP47-like" evidence="7">
    <location>
        <begin position="52"/>
        <end position="178"/>
    </location>
</feature>
<feature type="signal peptide" evidence="6">
    <location>
        <begin position="1"/>
        <end position="29"/>
    </location>
</feature>
<keyword evidence="5" id="KW-1015">Disulfide bond</keyword>
<dbReference type="OrthoDB" id="7730192at2759"/>
<evidence type="ECO:0000313" key="10">
    <source>
        <dbReference type="Proteomes" id="UP000030765"/>
    </source>
</evidence>
<dbReference type="Proteomes" id="UP000030765">
    <property type="component" value="Unassembled WGS sequence"/>
</dbReference>
<comment type="subcellular location">
    <subcellularLocation>
        <location evidence="1">Secreted</location>
    </subcellularLocation>
</comment>
<dbReference type="Pfam" id="PF22651">
    <property type="entry name" value="OBP47_like"/>
    <property type="match status" value="1"/>
</dbReference>
<proteinExistence type="inferred from homology"/>
<dbReference type="VEuPathDB" id="VectorBase:ASIS002342"/>
<accession>A0A084WL99</accession>
<evidence type="ECO:0000259" key="7">
    <source>
        <dbReference type="Pfam" id="PF22651"/>
    </source>
</evidence>
<reference evidence="8 10" key="1">
    <citation type="journal article" date="2014" name="BMC Genomics">
        <title>Genome sequence of Anopheles sinensis provides insight into genetics basis of mosquito competence for malaria parasites.</title>
        <authorList>
            <person name="Zhou D."/>
            <person name="Zhang D."/>
            <person name="Ding G."/>
            <person name="Shi L."/>
            <person name="Hou Q."/>
            <person name="Ye Y."/>
            <person name="Xu Y."/>
            <person name="Zhou H."/>
            <person name="Xiong C."/>
            <person name="Li S."/>
            <person name="Yu J."/>
            <person name="Hong S."/>
            <person name="Yu X."/>
            <person name="Zou P."/>
            <person name="Chen C."/>
            <person name="Chang X."/>
            <person name="Wang W."/>
            <person name="Lv Y."/>
            <person name="Sun Y."/>
            <person name="Ma L."/>
            <person name="Shen B."/>
            <person name="Zhu C."/>
        </authorList>
    </citation>
    <scope>NUCLEOTIDE SEQUENCE [LARGE SCALE GENOMIC DNA]</scope>
</reference>
<dbReference type="EnsemblMetazoa" id="ASIC019038-RA">
    <property type="protein sequence ID" value="ASIC019038-PA"/>
    <property type="gene ID" value="ASIC019038"/>
</dbReference>
<keyword evidence="3" id="KW-0813">Transport</keyword>
<dbReference type="AlphaFoldDB" id="A0A084WL99"/>
<evidence type="ECO:0000313" key="8">
    <source>
        <dbReference type="EMBL" id="KFB50993.1"/>
    </source>
</evidence>
<keyword evidence="4" id="KW-0964">Secreted</keyword>
<comment type="similarity">
    <text evidence="2">Belongs to the PBP/GOBP family.</text>
</comment>
<evidence type="ECO:0000313" key="9">
    <source>
        <dbReference type="EnsemblMetazoa" id="ASIC019038-PA"/>
    </source>
</evidence>
<evidence type="ECO:0000256" key="1">
    <source>
        <dbReference type="ARBA" id="ARBA00004613"/>
    </source>
</evidence>
<evidence type="ECO:0000256" key="4">
    <source>
        <dbReference type="ARBA" id="ARBA00022525"/>
    </source>
</evidence>
<feature type="chain" id="PRO_5010760023" evidence="6">
    <location>
        <begin position="30"/>
        <end position="186"/>
    </location>
</feature>
<dbReference type="OMA" id="VECAMNA"/>
<keyword evidence="6" id="KW-0732">Signal</keyword>
<reference evidence="9" key="2">
    <citation type="submission" date="2020-05" db="UniProtKB">
        <authorList>
            <consortium name="EnsemblMetazoa"/>
        </authorList>
    </citation>
    <scope>IDENTIFICATION</scope>
</reference>
<dbReference type="PANTHER" id="PTHR21066:SF3">
    <property type="entry name" value="IP02236P"/>
    <property type="match status" value="1"/>
</dbReference>
<sequence length="186" mass="21019">MIRRLQNGQSSATWALVFILCCFSGTLTAGQEQVYCNQPPLEAHPKDCCRLPSMIDEDLLRNCKNLHGGEPLQRKLIYERGKCFVECAMNATGTMVNGLLDQVKIMSLIEEATKDDPVLMQLFQGNTLQCLQTSSSDNEQGCSKLGVDFVSCVNFRNFLNCPQHLWNNTDHCNRLKQYIQNCPRPI</sequence>
<dbReference type="Gene3D" id="1.10.238.270">
    <property type="match status" value="1"/>
</dbReference>
<dbReference type="EMBL" id="KE525350">
    <property type="protein sequence ID" value="KFB50993.1"/>
    <property type="molecule type" value="Genomic_DNA"/>
</dbReference>
<dbReference type="InterPro" id="IPR054577">
    <property type="entry name" value="OBP47-like_dom"/>
</dbReference>
<evidence type="ECO:0000256" key="6">
    <source>
        <dbReference type="SAM" id="SignalP"/>
    </source>
</evidence>
<dbReference type="PANTHER" id="PTHR21066">
    <property type="entry name" value="ODORANT-BINDING PROTEIN 59A-RELATED"/>
    <property type="match status" value="1"/>
</dbReference>
<gene>
    <name evidence="8" type="ORF">ZHAS_00019038</name>
</gene>
<dbReference type="GO" id="GO:0005576">
    <property type="term" value="C:extracellular region"/>
    <property type="evidence" value="ECO:0007669"/>
    <property type="project" value="UniProtKB-SubCell"/>
</dbReference>
<name>A0A084WL99_ANOSI</name>
<dbReference type="EMBL" id="ATLV01024204">
    <property type="status" value="NOT_ANNOTATED_CDS"/>
    <property type="molecule type" value="Genomic_DNA"/>
</dbReference>
<organism evidence="8">
    <name type="scientific">Anopheles sinensis</name>
    <name type="common">Mosquito</name>
    <dbReference type="NCBI Taxonomy" id="74873"/>
    <lineage>
        <taxon>Eukaryota</taxon>
        <taxon>Metazoa</taxon>
        <taxon>Ecdysozoa</taxon>
        <taxon>Arthropoda</taxon>
        <taxon>Hexapoda</taxon>
        <taxon>Insecta</taxon>
        <taxon>Pterygota</taxon>
        <taxon>Neoptera</taxon>
        <taxon>Endopterygota</taxon>
        <taxon>Diptera</taxon>
        <taxon>Nematocera</taxon>
        <taxon>Culicoidea</taxon>
        <taxon>Culicidae</taxon>
        <taxon>Anophelinae</taxon>
        <taxon>Anopheles</taxon>
    </lineage>
</organism>
<evidence type="ECO:0000256" key="2">
    <source>
        <dbReference type="ARBA" id="ARBA00008098"/>
    </source>
</evidence>
<evidence type="ECO:0000256" key="3">
    <source>
        <dbReference type="ARBA" id="ARBA00022448"/>
    </source>
</evidence>
<dbReference type="InterPro" id="IPR052295">
    <property type="entry name" value="Odorant-binding_protein"/>
</dbReference>